<dbReference type="Proteomes" id="UP000317178">
    <property type="component" value="Chromosome"/>
</dbReference>
<feature type="compositionally biased region" description="Low complexity" evidence="1">
    <location>
        <begin position="124"/>
        <end position="136"/>
    </location>
</feature>
<evidence type="ECO:0000256" key="1">
    <source>
        <dbReference type="SAM" id="MobiDB-lite"/>
    </source>
</evidence>
<feature type="region of interest" description="Disordered" evidence="1">
    <location>
        <begin position="588"/>
        <end position="637"/>
    </location>
</feature>
<feature type="compositionally biased region" description="Basic and acidic residues" evidence="1">
    <location>
        <begin position="301"/>
        <end position="320"/>
    </location>
</feature>
<organism evidence="2 3">
    <name type="scientific">Polystyrenella longa</name>
    <dbReference type="NCBI Taxonomy" id="2528007"/>
    <lineage>
        <taxon>Bacteria</taxon>
        <taxon>Pseudomonadati</taxon>
        <taxon>Planctomycetota</taxon>
        <taxon>Planctomycetia</taxon>
        <taxon>Planctomycetales</taxon>
        <taxon>Planctomycetaceae</taxon>
        <taxon>Polystyrenella</taxon>
    </lineage>
</organism>
<evidence type="ECO:0000313" key="2">
    <source>
        <dbReference type="EMBL" id="QDU81373.1"/>
    </source>
</evidence>
<protein>
    <submittedName>
        <fullName evidence="2">Uncharacterized protein</fullName>
    </submittedName>
</protein>
<feature type="compositionally biased region" description="Basic and acidic residues" evidence="1">
    <location>
        <begin position="160"/>
        <end position="169"/>
    </location>
</feature>
<feature type="compositionally biased region" description="Acidic residues" evidence="1">
    <location>
        <begin position="111"/>
        <end position="123"/>
    </location>
</feature>
<name>A0A518CQ87_9PLAN</name>
<dbReference type="EMBL" id="CP036281">
    <property type="protein sequence ID" value="QDU81373.1"/>
    <property type="molecule type" value="Genomic_DNA"/>
</dbReference>
<accession>A0A518CQ87</accession>
<feature type="compositionally biased region" description="Acidic residues" evidence="1">
    <location>
        <begin position="170"/>
        <end position="182"/>
    </location>
</feature>
<keyword evidence="3" id="KW-1185">Reference proteome</keyword>
<sequence>MPVTFNQCPSCKSMLLPDTPVCPTCKHVMQNEGNANEVGQNTLEGVSVEDQDQEVECPGCGEMVRSGLVRCWNCSGFMREDIAAAYREMKSRPQQVIYSPESLQEAQADQEAFEFEEDDEEGFELSTGVSSSGSFSLKNAPAAADSATSISANSVQRFTPEQDQKHEQTESEDAPIAEDIESQPESVDASEETVYPLAEATSDDAAKSTDESAPTETPVSNRGDAFKRDENEVSHSEATGADVLLNIALEEERESGKKRNKLAPGMFIVYCPKGHRIKVREKHRGLTGRCPVCKATFHVPKEEPKPKPTEEVDNEGKLDEGSTDEQTIVTGDYSGWMQDVCQHQVDPSRLKLRPGSLTKEFVPAEIAFSKEGVLICELTKSGSLFGSGAKKNPAIREEIYEHLRQGISIEKLPCHKHRFFSTENFSELRIVQPCPPGQTSLFHDIPVFGEARIAVQMPRMDESSELEFLSFSLSQFRQFANGMRSVCGLVEFAADAGIPMEATYEVFKCHYTSKTVPALDQPEYYKADSSFELISVGYQCEKCGLVMSEEGRTAEKFGGAKAKSIAKAKCPGCEGKFGSLVLEALKDDPILSLEPEAEEQTEDETAESTETDNVEISAVTEETPAEEANADSDKKSE</sequence>
<dbReference type="OrthoDB" id="270814at2"/>
<feature type="compositionally biased region" description="Polar residues" evidence="1">
    <location>
        <begin position="146"/>
        <end position="159"/>
    </location>
</feature>
<dbReference type="KEGG" id="plon:Pla110_31140"/>
<reference evidence="2 3" key="1">
    <citation type="submission" date="2019-02" db="EMBL/GenBank/DDBJ databases">
        <title>Deep-cultivation of Planctomycetes and their phenomic and genomic characterization uncovers novel biology.</title>
        <authorList>
            <person name="Wiegand S."/>
            <person name="Jogler M."/>
            <person name="Boedeker C."/>
            <person name="Pinto D."/>
            <person name="Vollmers J."/>
            <person name="Rivas-Marin E."/>
            <person name="Kohn T."/>
            <person name="Peeters S.H."/>
            <person name="Heuer A."/>
            <person name="Rast P."/>
            <person name="Oberbeckmann S."/>
            <person name="Bunk B."/>
            <person name="Jeske O."/>
            <person name="Meyerdierks A."/>
            <person name="Storesund J.E."/>
            <person name="Kallscheuer N."/>
            <person name="Luecker S."/>
            <person name="Lage O.M."/>
            <person name="Pohl T."/>
            <person name="Merkel B.J."/>
            <person name="Hornburger P."/>
            <person name="Mueller R.-W."/>
            <person name="Bruemmer F."/>
            <person name="Labrenz M."/>
            <person name="Spormann A.M."/>
            <person name="Op den Camp H."/>
            <person name="Overmann J."/>
            <person name="Amann R."/>
            <person name="Jetten M.S.M."/>
            <person name="Mascher T."/>
            <person name="Medema M.H."/>
            <person name="Devos D.P."/>
            <person name="Kaster A.-K."/>
            <person name="Ovreas L."/>
            <person name="Rohde M."/>
            <person name="Galperin M.Y."/>
            <person name="Jogler C."/>
        </authorList>
    </citation>
    <scope>NUCLEOTIDE SEQUENCE [LARGE SCALE GENOMIC DNA]</scope>
    <source>
        <strain evidence="2 3">Pla110</strain>
    </source>
</reference>
<dbReference type="RefSeq" id="WP_144996665.1">
    <property type="nucleotide sequence ID" value="NZ_CP036281.1"/>
</dbReference>
<feature type="region of interest" description="Disordered" evidence="1">
    <location>
        <begin position="102"/>
        <end position="237"/>
    </location>
</feature>
<feature type="compositionally biased region" description="Acidic residues" evidence="1">
    <location>
        <begin position="595"/>
        <end position="613"/>
    </location>
</feature>
<feature type="region of interest" description="Disordered" evidence="1">
    <location>
        <begin position="301"/>
        <end position="322"/>
    </location>
</feature>
<dbReference type="AlphaFoldDB" id="A0A518CQ87"/>
<evidence type="ECO:0000313" key="3">
    <source>
        <dbReference type="Proteomes" id="UP000317178"/>
    </source>
</evidence>
<feature type="compositionally biased region" description="Basic and acidic residues" evidence="1">
    <location>
        <begin position="224"/>
        <end position="235"/>
    </location>
</feature>
<proteinExistence type="predicted"/>
<gene>
    <name evidence="2" type="ORF">Pla110_31140</name>
</gene>
<feature type="compositionally biased region" description="Polar residues" evidence="1">
    <location>
        <begin position="211"/>
        <end position="220"/>
    </location>
</feature>